<evidence type="ECO:0000313" key="3">
    <source>
        <dbReference type="Proteomes" id="UP001157109"/>
    </source>
</evidence>
<protein>
    <recommendedName>
        <fullName evidence="4">DUF3499 domain-containing protein</fullName>
    </recommendedName>
</protein>
<feature type="compositionally biased region" description="Low complexity" evidence="1">
    <location>
        <begin position="99"/>
        <end position="111"/>
    </location>
</feature>
<keyword evidence="3" id="KW-1185">Reference proteome</keyword>
<evidence type="ECO:0000256" key="1">
    <source>
        <dbReference type="SAM" id="MobiDB-lite"/>
    </source>
</evidence>
<gene>
    <name evidence="2" type="ORF">GCM10025862_05560</name>
</gene>
<dbReference type="Pfam" id="PF12005">
    <property type="entry name" value="DUF3499"/>
    <property type="match status" value="1"/>
</dbReference>
<comment type="caution">
    <text evidence="2">The sequence shown here is derived from an EMBL/GenBank/DDBJ whole genome shotgun (WGS) entry which is preliminary data.</text>
</comment>
<name>A0ABQ6HJ96_9MICO</name>
<feature type="region of interest" description="Disordered" evidence="1">
    <location>
        <begin position="88"/>
        <end position="138"/>
    </location>
</feature>
<organism evidence="2 3">
    <name type="scientific">Arsenicicoccus piscis</name>
    <dbReference type="NCBI Taxonomy" id="673954"/>
    <lineage>
        <taxon>Bacteria</taxon>
        <taxon>Bacillati</taxon>
        <taxon>Actinomycetota</taxon>
        <taxon>Actinomycetes</taxon>
        <taxon>Micrococcales</taxon>
        <taxon>Intrasporangiaceae</taxon>
        <taxon>Arsenicicoccus</taxon>
    </lineage>
</organism>
<dbReference type="RefSeq" id="WP_241444336.1">
    <property type="nucleotide sequence ID" value="NZ_BSUJ01000001.1"/>
</dbReference>
<dbReference type="Proteomes" id="UP001157109">
    <property type="component" value="Unassembled WGS sequence"/>
</dbReference>
<proteinExistence type="predicted"/>
<reference evidence="3" key="1">
    <citation type="journal article" date="2019" name="Int. J. Syst. Evol. Microbiol.">
        <title>The Global Catalogue of Microorganisms (GCM) 10K type strain sequencing project: providing services to taxonomists for standard genome sequencing and annotation.</title>
        <authorList>
            <consortium name="The Broad Institute Genomics Platform"/>
            <consortium name="The Broad Institute Genome Sequencing Center for Infectious Disease"/>
            <person name="Wu L."/>
            <person name="Ma J."/>
        </authorList>
    </citation>
    <scope>NUCLEOTIDE SEQUENCE [LARGE SCALE GENOMIC DNA]</scope>
    <source>
        <strain evidence="3">NBRC 105830</strain>
    </source>
</reference>
<accession>A0ABQ6HJ96</accession>
<evidence type="ECO:0000313" key="2">
    <source>
        <dbReference type="EMBL" id="GMA18535.1"/>
    </source>
</evidence>
<evidence type="ECO:0008006" key="4">
    <source>
        <dbReference type="Google" id="ProtNLM"/>
    </source>
</evidence>
<dbReference type="EMBL" id="BSUJ01000001">
    <property type="protein sequence ID" value="GMA18535.1"/>
    <property type="molecule type" value="Genomic_DNA"/>
</dbReference>
<sequence length="158" mass="16878">MTVQRLCSKTPCGRPAVSTLTYVYADSTIVLGPLSTQAEPHTYDLCADHARRMTPPRNWEVVRLTSDFTEPPLTDDLLALADAVRTPAEPSARTVVAEAGQQGQAAQPGQAGQPGGPARRVERSAAAERAGLGQPRSVSEVAAVEIGRRGHLRVLRDE</sequence>
<dbReference type="InterPro" id="IPR021888">
    <property type="entry name" value="DUF3499"/>
</dbReference>